<evidence type="ECO:0000313" key="2">
    <source>
        <dbReference type="EMBL" id="KKL25564.1"/>
    </source>
</evidence>
<organism evidence="2">
    <name type="scientific">marine sediment metagenome</name>
    <dbReference type="NCBI Taxonomy" id="412755"/>
    <lineage>
        <taxon>unclassified sequences</taxon>
        <taxon>metagenomes</taxon>
        <taxon>ecological metagenomes</taxon>
    </lineage>
</organism>
<feature type="transmembrane region" description="Helical" evidence="1">
    <location>
        <begin position="151"/>
        <end position="169"/>
    </location>
</feature>
<evidence type="ECO:0000256" key="1">
    <source>
        <dbReference type="SAM" id="Phobius"/>
    </source>
</evidence>
<dbReference type="AlphaFoldDB" id="A0A0F9BUN5"/>
<keyword evidence="1" id="KW-0472">Membrane</keyword>
<reference evidence="2" key="1">
    <citation type="journal article" date="2015" name="Nature">
        <title>Complex archaea that bridge the gap between prokaryotes and eukaryotes.</title>
        <authorList>
            <person name="Spang A."/>
            <person name="Saw J.H."/>
            <person name="Jorgensen S.L."/>
            <person name="Zaremba-Niedzwiedzka K."/>
            <person name="Martijn J."/>
            <person name="Lind A.E."/>
            <person name="van Eijk R."/>
            <person name="Schleper C."/>
            <person name="Guy L."/>
            <person name="Ettema T.J."/>
        </authorList>
    </citation>
    <scope>NUCLEOTIDE SEQUENCE</scope>
</reference>
<comment type="caution">
    <text evidence="2">The sequence shown here is derived from an EMBL/GenBank/DDBJ whole genome shotgun (WGS) entry which is preliminary data.</text>
</comment>
<keyword evidence="1" id="KW-0812">Transmembrane</keyword>
<feature type="transmembrane region" description="Helical" evidence="1">
    <location>
        <begin position="121"/>
        <end position="139"/>
    </location>
</feature>
<feature type="non-terminal residue" evidence="2">
    <location>
        <position position="1"/>
    </location>
</feature>
<dbReference type="EMBL" id="LAZR01036167">
    <property type="protein sequence ID" value="KKL25564.1"/>
    <property type="molecule type" value="Genomic_DNA"/>
</dbReference>
<name>A0A0F9BUN5_9ZZZZ</name>
<protein>
    <submittedName>
        <fullName evidence="2">Uncharacterized protein</fullName>
    </submittedName>
</protein>
<accession>A0A0F9BUN5</accession>
<sequence length="182" mass="20699">RTYKMKKILLIIIMSIFLVSIASAEIQTLGVFKQNTNVTLIQTCGTCTFNNITSVLYPNSSIALSNISMAKDGTFYSFILNNSFTITKGEYIVNGFGDLGGTNIVWNYNFLITPSGENNNLLGFFIVTYLVLFGIVFVFPKISAFIFLGTTYWHIPMIIFFLGIILWFFENRYQYIRGGYKK</sequence>
<keyword evidence="1" id="KW-1133">Transmembrane helix</keyword>
<gene>
    <name evidence="2" type="ORF">LCGC14_2404000</name>
</gene>
<proteinExistence type="predicted"/>